<dbReference type="PANTHER" id="PTHR23093:SF16">
    <property type="entry name" value="FAM194 C-TERMINAL DOMAIN-CONTAINING PROTEIN"/>
    <property type="match status" value="1"/>
</dbReference>
<feature type="region of interest" description="Disordered" evidence="1">
    <location>
        <begin position="477"/>
        <end position="510"/>
    </location>
</feature>
<keyword evidence="3" id="KW-1185">Reference proteome</keyword>
<feature type="region of interest" description="Disordered" evidence="1">
    <location>
        <begin position="612"/>
        <end position="636"/>
    </location>
</feature>
<feature type="compositionally biased region" description="Basic and acidic residues" evidence="1">
    <location>
        <begin position="576"/>
        <end position="589"/>
    </location>
</feature>
<dbReference type="Pfam" id="PF14977">
    <property type="entry name" value="FAM194"/>
    <property type="match status" value="1"/>
</dbReference>
<dbReference type="InterPro" id="IPR029281">
    <property type="entry name" value="FAM194_C"/>
</dbReference>
<feature type="region of interest" description="Disordered" evidence="1">
    <location>
        <begin position="13"/>
        <end position="71"/>
    </location>
</feature>
<accession>A0A6P7MQA7</accession>
<evidence type="ECO:0000256" key="1">
    <source>
        <dbReference type="SAM" id="MobiDB-lite"/>
    </source>
</evidence>
<sequence>MASSDALTELKSGPLYFFDQPTRPRRIKGTHWDDKSNQENVSNKGDEEALPERLTGKPDTSPAAALNMKDRGRVEAYKRAAPRLLSELAALLSHDTRPEAAPVPRGVANILSYSWQDLAAGATPLSGPGPTHRPQVMSRVDGASGPASASDGQDAEQSAPRGGLDAGAKRLKRNSKTAAHVTTPGVSVLSISCKSAGGKQACRCAWCQWFDGGLTAGCDCRPGWVAGPEQQAALCQWVVERLQAARNPEWVRLHAPYVVPSLSFQKSPSRRRIRPSRDALLLLRHYGNAPRKATGRKEKALVNGLPEIPDVRLQSPAPHKLHYRIDDGSSFIYYPSGGMAVCQSHSGRPGGGFYTNVFSDSRRPAFLATVTASGRGAVTHPLSASITALWDQDGGFTCDPLGNITEEWRWTAEPTLRGKVHIQVSDLICVRLFSGTSALLTFRCNDESVHLPLCGPSPSNRPKEAADAAFACSVATEPLGPAGSSEHGRSQTLGPTVREPEEPSAPWRRGGRGVEELRRLQRRVRGTLDQWLAWYRRALGVECPGGKRLPDAPARTGQRGEGRSAALPSLNPLERTGARPERTGTRPERTGTGPERCSKELRRHAVVLTVPADGAPDTAPALPRTRKRGKEGPCVTRIGPLQIHGNIQLESVIIPMVLESPPPAVSRCPAPLPSPPSAPLALCPVLLRAALLGEGGRRRCRCSSTRMPALTDLEYDAFVTGQPAHSRQILVVCVTGPGRAAAARERDPLEQLYRRRNRHRAMPCTQCQMDSFRLVRYETAAAEPGRRDQNVLLQQRHNAAPGMVLMYIRGTLLFVGYIFSDHRGSVINLQEQISRARAGYRSGVRLPADHKFSDTVDFTTDARPSRDAKPLAAVEKQKAGGRHVAE</sequence>
<dbReference type="OrthoDB" id="6351677at2759"/>
<protein>
    <submittedName>
        <fullName evidence="4">Uncharacterized protein LOC114856871 isoform X1</fullName>
    </submittedName>
</protein>
<dbReference type="Proteomes" id="UP000515150">
    <property type="component" value="Chromosome 6"/>
</dbReference>
<feature type="region of interest" description="Disordered" evidence="1">
    <location>
        <begin position="124"/>
        <end position="166"/>
    </location>
</feature>
<feature type="compositionally biased region" description="Basic and acidic residues" evidence="1">
    <location>
        <begin position="863"/>
        <end position="886"/>
    </location>
</feature>
<dbReference type="KEGG" id="bspl:114856871"/>
<dbReference type="RefSeq" id="XP_029008538.1">
    <property type="nucleotide sequence ID" value="XM_029152705.3"/>
</dbReference>
<dbReference type="GeneID" id="114856871"/>
<gene>
    <name evidence="4" type="primary">LOC114856871</name>
</gene>
<feature type="compositionally biased region" description="Basic and acidic residues" evidence="1">
    <location>
        <begin position="44"/>
        <end position="56"/>
    </location>
</feature>
<organism evidence="3 4">
    <name type="scientific">Betta splendens</name>
    <name type="common">Siamese fighting fish</name>
    <dbReference type="NCBI Taxonomy" id="158456"/>
    <lineage>
        <taxon>Eukaryota</taxon>
        <taxon>Metazoa</taxon>
        <taxon>Chordata</taxon>
        <taxon>Craniata</taxon>
        <taxon>Vertebrata</taxon>
        <taxon>Euteleostomi</taxon>
        <taxon>Actinopterygii</taxon>
        <taxon>Neopterygii</taxon>
        <taxon>Teleostei</taxon>
        <taxon>Neoteleostei</taxon>
        <taxon>Acanthomorphata</taxon>
        <taxon>Anabantaria</taxon>
        <taxon>Anabantiformes</taxon>
        <taxon>Anabantoidei</taxon>
        <taxon>Osphronemidae</taxon>
        <taxon>Betta</taxon>
    </lineage>
</organism>
<evidence type="ECO:0000313" key="3">
    <source>
        <dbReference type="Proteomes" id="UP000515150"/>
    </source>
</evidence>
<dbReference type="InParanoid" id="A0A6P7MQA7"/>
<name>A0A6P7MQA7_BETSP</name>
<evidence type="ECO:0000259" key="2">
    <source>
        <dbReference type="Pfam" id="PF14977"/>
    </source>
</evidence>
<reference evidence="4" key="1">
    <citation type="submission" date="2025-08" db="UniProtKB">
        <authorList>
            <consortium name="RefSeq"/>
        </authorList>
    </citation>
    <scope>IDENTIFICATION</scope>
</reference>
<dbReference type="PANTHER" id="PTHR23093">
    <property type="entry name" value="SIMILAR TO CHROMOSOME 3 OPEN READING FRAME 20"/>
    <property type="match status" value="1"/>
</dbReference>
<dbReference type="AlphaFoldDB" id="A0A6P7MQA7"/>
<proteinExistence type="predicted"/>
<feature type="region of interest" description="Disordered" evidence="1">
    <location>
        <begin position="857"/>
        <end position="886"/>
    </location>
</feature>
<evidence type="ECO:0000313" key="4">
    <source>
        <dbReference type="RefSeq" id="XP_029008538.1"/>
    </source>
</evidence>
<feature type="region of interest" description="Disordered" evidence="1">
    <location>
        <begin position="544"/>
        <end position="596"/>
    </location>
</feature>
<feature type="domain" description="FAM194 C-terminal" evidence="2">
    <location>
        <begin position="317"/>
        <end position="453"/>
    </location>
</feature>